<gene>
    <name evidence="7" type="ORF">SAMN05216272_10293</name>
</gene>
<dbReference type="SUPFAM" id="SSF46689">
    <property type="entry name" value="Homeodomain-like"/>
    <property type="match status" value="1"/>
</dbReference>
<dbReference type="InterPro" id="IPR009057">
    <property type="entry name" value="Homeodomain-like_sf"/>
</dbReference>
<dbReference type="Proteomes" id="UP000199636">
    <property type="component" value="Unassembled WGS sequence"/>
</dbReference>
<dbReference type="GO" id="GO:0005524">
    <property type="term" value="F:ATP binding"/>
    <property type="evidence" value="ECO:0007669"/>
    <property type="project" value="UniProtKB-KW"/>
</dbReference>
<dbReference type="InterPro" id="IPR025662">
    <property type="entry name" value="Sigma_54_int_dom_ATP-bd_1"/>
</dbReference>
<dbReference type="Gene3D" id="3.30.1380.20">
    <property type="entry name" value="Trafficking protein particle complex subunit 3"/>
    <property type="match status" value="1"/>
</dbReference>
<dbReference type="Gene3D" id="1.10.8.60">
    <property type="match status" value="1"/>
</dbReference>
<name>A0A1G8DQ16_9PSED</name>
<protein>
    <submittedName>
        <fullName evidence="7">Regulatory protein, Fis family</fullName>
    </submittedName>
</protein>
<dbReference type="PANTHER" id="PTHR32071:SF57">
    <property type="entry name" value="C4-DICARBOXYLATE TRANSPORT TRANSCRIPTIONAL REGULATORY PROTEIN DCTD"/>
    <property type="match status" value="1"/>
</dbReference>
<feature type="domain" description="Sigma-54 factor interaction" evidence="6">
    <location>
        <begin position="266"/>
        <end position="495"/>
    </location>
</feature>
<dbReference type="InterPro" id="IPR024096">
    <property type="entry name" value="NO_sig/Golgi_transp_ligand-bd"/>
</dbReference>
<proteinExistence type="predicted"/>
<dbReference type="FunFam" id="3.40.50.300:FF:000006">
    <property type="entry name" value="DNA-binding transcriptional regulator NtrC"/>
    <property type="match status" value="1"/>
</dbReference>
<dbReference type="RefSeq" id="WP_090261369.1">
    <property type="nucleotide sequence ID" value="NZ_FNDS01000002.1"/>
</dbReference>
<dbReference type="InterPro" id="IPR002197">
    <property type="entry name" value="HTH_Fis"/>
</dbReference>
<dbReference type="InterPro" id="IPR025943">
    <property type="entry name" value="Sigma_54_int_dom_ATP-bd_2"/>
</dbReference>
<dbReference type="SUPFAM" id="SSF111126">
    <property type="entry name" value="Ligand-binding domain in the NO signalling and Golgi transport"/>
    <property type="match status" value="1"/>
</dbReference>
<evidence type="ECO:0000313" key="8">
    <source>
        <dbReference type="Proteomes" id="UP000199636"/>
    </source>
</evidence>
<dbReference type="InterPro" id="IPR027417">
    <property type="entry name" value="P-loop_NTPase"/>
</dbReference>
<dbReference type="STRING" id="428992.SAMN05216272_10293"/>
<dbReference type="EMBL" id="FNDS01000002">
    <property type="protein sequence ID" value="SDH59742.1"/>
    <property type="molecule type" value="Genomic_DNA"/>
</dbReference>
<evidence type="ECO:0000256" key="2">
    <source>
        <dbReference type="ARBA" id="ARBA00022840"/>
    </source>
</evidence>
<dbReference type="InterPro" id="IPR004096">
    <property type="entry name" value="V4R"/>
</dbReference>
<dbReference type="SMART" id="SM00382">
    <property type="entry name" value="AAA"/>
    <property type="match status" value="1"/>
</dbReference>
<accession>A0A1G8DQ16</accession>
<dbReference type="PANTHER" id="PTHR32071">
    <property type="entry name" value="TRANSCRIPTIONAL REGULATORY PROTEIN"/>
    <property type="match status" value="1"/>
</dbReference>
<dbReference type="InterPro" id="IPR010523">
    <property type="entry name" value="XylR_N"/>
</dbReference>
<dbReference type="PRINTS" id="PR01590">
    <property type="entry name" value="HTHFIS"/>
</dbReference>
<dbReference type="OrthoDB" id="9804019at2"/>
<dbReference type="InterPro" id="IPR002078">
    <property type="entry name" value="Sigma_54_int"/>
</dbReference>
<evidence type="ECO:0000256" key="1">
    <source>
        <dbReference type="ARBA" id="ARBA00022741"/>
    </source>
</evidence>
<keyword evidence="5" id="KW-0804">Transcription</keyword>
<dbReference type="GO" id="GO:0006355">
    <property type="term" value="P:regulation of DNA-templated transcription"/>
    <property type="evidence" value="ECO:0007669"/>
    <property type="project" value="InterPro"/>
</dbReference>
<dbReference type="GO" id="GO:0043565">
    <property type="term" value="F:sequence-specific DNA binding"/>
    <property type="evidence" value="ECO:0007669"/>
    <property type="project" value="InterPro"/>
</dbReference>
<dbReference type="PROSITE" id="PS00676">
    <property type="entry name" value="SIGMA54_INTERACT_2"/>
    <property type="match status" value="1"/>
</dbReference>
<evidence type="ECO:0000256" key="4">
    <source>
        <dbReference type="ARBA" id="ARBA00023125"/>
    </source>
</evidence>
<evidence type="ECO:0000313" key="7">
    <source>
        <dbReference type="EMBL" id="SDH59742.1"/>
    </source>
</evidence>
<dbReference type="Gene3D" id="1.10.10.60">
    <property type="entry name" value="Homeodomain-like"/>
    <property type="match status" value="1"/>
</dbReference>
<keyword evidence="2" id="KW-0067">ATP-binding</keyword>
<dbReference type="InterPro" id="IPR003593">
    <property type="entry name" value="AAA+_ATPase"/>
</dbReference>
<keyword evidence="4" id="KW-0238">DNA-binding</keyword>
<dbReference type="InterPro" id="IPR025944">
    <property type="entry name" value="Sigma_54_int_dom_CS"/>
</dbReference>
<evidence type="ECO:0000259" key="6">
    <source>
        <dbReference type="PROSITE" id="PS50045"/>
    </source>
</evidence>
<dbReference type="Pfam" id="PF25601">
    <property type="entry name" value="AAA_lid_14"/>
    <property type="match status" value="1"/>
</dbReference>
<sequence length="619" mass="67340">MTRQSPSNTGQPANKDFIKQLLGRQMRLIVDRSSELGAGGMPTAEQLAETVAFTPDAGSIWLCGQRMMLMQGTAFGAIRRELIDALGLDKARGLLTRIGWQAGARDAAQVRAQWPEGDHASLYSAGPRMHMLEGMVNVEVIQMEIDSSVGHFYSEFLWHHSLEDDEHIAAYGLGNEPACWMEIGYASGYASSLLGRLVVFRELECRATGHQACRIIGKPAEQWDDIDVDLAYLDAGEFLGRSVYASTSAGETAVAELAEVDGDNSVVGISASFVAATQRLQRVAPTQATVLLMGESGVGKELFARTLHQASLRHGNPLISLNCATLPENLVESELFGVERGAFTGADRSRPGRFERANGGTLFLDEIGTLSLSAQSKILRVLQEGEIERVGGITPINVDVRVIAATNVDLRREVEAGRFREDLFYRLNVFPINLPPLRERREDIPLLMSYFLRKFSIRHGRQLAGFTPRLLNALLTYRFPGNIRELQNLIERGVIVAGDGEAMDVIHLAEGNSSLFTAPVGLTAEGRLSLTHPLGERADASPSVPELSASAWGGGAGERELACLQAFIAGQDPTLGTSLEEIERLLVRMALKRSGGNITAAAQMLGMSRAQISYRLKGR</sequence>
<organism evidence="7 8">
    <name type="scientific">Pseudomonas panipatensis</name>
    <dbReference type="NCBI Taxonomy" id="428992"/>
    <lineage>
        <taxon>Bacteria</taxon>
        <taxon>Pseudomonadati</taxon>
        <taxon>Pseudomonadota</taxon>
        <taxon>Gammaproteobacteria</taxon>
        <taxon>Pseudomonadales</taxon>
        <taxon>Pseudomonadaceae</taxon>
        <taxon>Pseudomonas</taxon>
    </lineage>
</organism>
<evidence type="ECO:0000256" key="3">
    <source>
        <dbReference type="ARBA" id="ARBA00023015"/>
    </source>
</evidence>
<dbReference type="CDD" id="cd00009">
    <property type="entry name" value="AAA"/>
    <property type="match status" value="1"/>
</dbReference>
<dbReference type="Pfam" id="PF02954">
    <property type="entry name" value="HTH_8"/>
    <property type="match status" value="1"/>
</dbReference>
<dbReference type="SUPFAM" id="SSF52540">
    <property type="entry name" value="P-loop containing nucleoside triphosphate hydrolases"/>
    <property type="match status" value="1"/>
</dbReference>
<evidence type="ECO:0000256" key="5">
    <source>
        <dbReference type="ARBA" id="ARBA00023163"/>
    </source>
</evidence>
<dbReference type="Pfam" id="PF00158">
    <property type="entry name" value="Sigma54_activat"/>
    <property type="match status" value="1"/>
</dbReference>
<dbReference type="PROSITE" id="PS00688">
    <property type="entry name" value="SIGMA54_INTERACT_3"/>
    <property type="match status" value="1"/>
</dbReference>
<dbReference type="Pfam" id="PF02830">
    <property type="entry name" value="V4R"/>
    <property type="match status" value="1"/>
</dbReference>
<dbReference type="PROSITE" id="PS50045">
    <property type="entry name" value="SIGMA54_INTERACT_4"/>
    <property type="match status" value="1"/>
</dbReference>
<keyword evidence="8" id="KW-1185">Reference proteome</keyword>
<dbReference type="SMART" id="SM00989">
    <property type="entry name" value="V4R"/>
    <property type="match status" value="1"/>
</dbReference>
<dbReference type="Pfam" id="PF06505">
    <property type="entry name" value="XylR_N"/>
    <property type="match status" value="1"/>
</dbReference>
<keyword evidence="3" id="KW-0805">Transcription regulation</keyword>
<dbReference type="InterPro" id="IPR058031">
    <property type="entry name" value="AAA_lid_NorR"/>
</dbReference>
<reference evidence="8" key="1">
    <citation type="submission" date="2016-10" db="EMBL/GenBank/DDBJ databases">
        <authorList>
            <person name="Varghese N."/>
            <person name="Submissions S."/>
        </authorList>
    </citation>
    <scope>NUCLEOTIDE SEQUENCE [LARGE SCALE GENOMIC DNA]</scope>
    <source>
        <strain evidence="8">CCM 7469</strain>
    </source>
</reference>
<dbReference type="Gene3D" id="3.40.50.300">
    <property type="entry name" value="P-loop containing nucleotide triphosphate hydrolases"/>
    <property type="match status" value="1"/>
</dbReference>
<dbReference type="PROSITE" id="PS00675">
    <property type="entry name" value="SIGMA54_INTERACT_1"/>
    <property type="match status" value="1"/>
</dbReference>
<dbReference type="AlphaFoldDB" id="A0A1G8DQ16"/>
<keyword evidence="1" id="KW-0547">Nucleotide-binding</keyword>